<dbReference type="InterPro" id="IPR000847">
    <property type="entry name" value="LysR_HTH_N"/>
</dbReference>
<evidence type="ECO:0000313" key="6">
    <source>
        <dbReference type="EMBL" id="GEA51952.1"/>
    </source>
</evidence>
<dbReference type="Gene3D" id="3.40.190.290">
    <property type="match status" value="1"/>
</dbReference>
<dbReference type="PANTHER" id="PTHR30537">
    <property type="entry name" value="HTH-TYPE TRANSCRIPTIONAL REGULATOR"/>
    <property type="match status" value="1"/>
</dbReference>
<keyword evidence="4" id="KW-0804">Transcription</keyword>
<keyword evidence="2" id="KW-0805">Transcription regulation</keyword>
<evidence type="ECO:0000256" key="4">
    <source>
        <dbReference type="ARBA" id="ARBA00023163"/>
    </source>
</evidence>
<keyword evidence="3" id="KW-0238">DNA-binding</keyword>
<dbReference type="Gene3D" id="1.10.10.10">
    <property type="entry name" value="Winged helix-like DNA-binding domain superfamily/Winged helix DNA-binding domain"/>
    <property type="match status" value="1"/>
</dbReference>
<gene>
    <name evidence="6" type="primary">ycjZ</name>
    <name evidence="6" type="ORF">VIN01S_27560</name>
</gene>
<dbReference type="Pfam" id="PF03466">
    <property type="entry name" value="LysR_substrate"/>
    <property type="match status" value="1"/>
</dbReference>
<dbReference type="GO" id="GO:0003700">
    <property type="term" value="F:DNA-binding transcription factor activity"/>
    <property type="evidence" value="ECO:0007669"/>
    <property type="project" value="InterPro"/>
</dbReference>
<dbReference type="OrthoDB" id="9786526at2"/>
<accession>A0A4Y3HZE5</accession>
<dbReference type="SUPFAM" id="SSF46785">
    <property type="entry name" value="Winged helix' DNA-binding domain"/>
    <property type="match status" value="1"/>
</dbReference>
<protein>
    <submittedName>
        <fullName evidence="6">LysR family transcriptional regulator</fullName>
    </submittedName>
</protein>
<dbReference type="EMBL" id="BJLF01000014">
    <property type="protein sequence ID" value="GEA51952.1"/>
    <property type="molecule type" value="Genomic_DNA"/>
</dbReference>
<evidence type="ECO:0000313" key="7">
    <source>
        <dbReference type="Proteomes" id="UP000318717"/>
    </source>
</evidence>
<comment type="similarity">
    <text evidence="1">Belongs to the LysR transcriptional regulatory family.</text>
</comment>
<dbReference type="CDD" id="cd08422">
    <property type="entry name" value="PBP2_CrgA_like"/>
    <property type="match status" value="1"/>
</dbReference>
<sequence>MSLTTQLALFRDVVQQGSFSKAAALHDMDNSSLSKQIKKLEASLGVQLLNRSTRSFSITSAGEEILEQTHTLLDTLAHIHSIADTYQSVPKGSLRITSPIFFGQEYLQPVVTRFMKQYPDVQVTLSLDDRRADIIADHFDLAFRISKLRESNLIAKKIANTNFALVASEQFVEQYGEPKTPQQLLELPAVVYSNGSITLDRIRISETAHSSNMMTLRMQGNYKISDVRTMMSAVKDGLGYAQIDLFNLDRPISETKLVPLLTDYKLSTMDTGIYAIYPHRKQTLLVSEFIQYVQQHIGSPALWESYIPDYKKMYQ</sequence>
<evidence type="ECO:0000256" key="3">
    <source>
        <dbReference type="ARBA" id="ARBA00023125"/>
    </source>
</evidence>
<dbReference type="GO" id="GO:0043565">
    <property type="term" value="F:sequence-specific DNA binding"/>
    <property type="evidence" value="ECO:0007669"/>
    <property type="project" value="TreeGrafter"/>
</dbReference>
<dbReference type="RefSeq" id="WP_141346418.1">
    <property type="nucleotide sequence ID" value="NZ_BJLF01000014.1"/>
</dbReference>
<dbReference type="GO" id="GO:0006351">
    <property type="term" value="P:DNA-templated transcription"/>
    <property type="evidence" value="ECO:0007669"/>
    <property type="project" value="TreeGrafter"/>
</dbReference>
<dbReference type="InterPro" id="IPR036390">
    <property type="entry name" value="WH_DNA-bd_sf"/>
</dbReference>
<dbReference type="PROSITE" id="PS50931">
    <property type="entry name" value="HTH_LYSR"/>
    <property type="match status" value="1"/>
</dbReference>
<evidence type="ECO:0000259" key="5">
    <source>
        <dbReference type="PROSITE" id="PS50931"/>
    </source>
</evidence>
<dbReference type="InterPro" id="IPR005119">
    <property type="entry name" value="LysR_subst-bd"/>
</dbReference>
<dbReference type="Pfam" id="PF00126">
    <property type="entry name" value="HTH_1"/>
    <property type="match status" value="1"/>
</dbReference>
<reference evidence="6 7" key="1">
    <citation type="submission" date="2019-06" db="EMBL/GenBank/DDBJ databases">
        <title>Whole genome shotgun sequence of Vibrio inusitatus NBRC 102082.</title>
        <authorList>
            <person name="Hosoyama A."/>
            <person name="Uohara A."/>
            <person name="Ohji S."/>
            <person name="Ichikawa N."/>
        </authorList>
    </citation>
    <scope>NUCLEOTIDE SEQUENCE [LARGE SCALE GENOMIC DNA]</scope>
    <source>
        <strain evidence="6 7">NBRC 102082</strain>
    </source>
</reference>
<dbReference type="PANTHER" id="PTHR30537:SF5">
    <property type="entry name" value="HTH-TYPE TRANSCRIPTIONAL ACTIVATOR TTDR-RELATED"/>
    <property type="match status" value="1"/>
</dbReference>
<feature type="domain" description="HTH lysR-type" evidence="5">
    <location>
        <begin position="1"/>
        <end position="59"/>
    </location>
</feature>
<evidence type="ECO:0000256" key="1">
    <source>
        <dbReference type="ARBA" id="ARBA00009437"/>
    </source>
</evidence>
<organism evidence="6 7">
    <name type="scientific">Vibrio inusitatus NBRC 102082</name>
    <dbReference type="NCBI Taxonomy" id="1219070"/>
    <lineage>
        <taxon>Bacteria</taxon>
        <taxon>Pseudomonadati</taxon>
        <taxon>Pseudomonadota</taxon>
        <taxon>Gammaproteobacteria</taxon>
        <taxon>Vibrionales</taxon>
        <taxon>Vibrionaceae</taxon>
        <taxon>Vibrio</taxon>
    </lineage>
</organism>
<dbReference type="InterPro" id="IPR036388">
    <property type="entry name" value="WH-like_DNA-bd_sf"/>
</dbReference>
<keyword evidence="7" id="KW-1185">Reference proteome</keyword>
<dbReference type="FunFam" id="1.10.10.10:FF:000001">
    <property type="entry name" value="LysR family transcriptional regulator"/>
    <property type="match status" value="1"/>
</dbReference>
<name>A0A4Y3HZE5_9VIBR</name>
<comment type="caution">
    <text evidence="6">The sequence shown here is derived from an EMBL/GenBank/DDBJ whole genome shotgun (WGS) entry which is preliminary data.</text>
</comment>
<dbReference type="InterPro" id="IPR058163">
    <property type="entry name" value="LysR-type_TF_proteobact-type"/>
</dbReference>
<dbReference type="SUPFAM" id="SSF53850">
    <property type="entry name" value="Periplasmic binding protein-like II"/>
    <property type="match status" value="1"/>
</dbReference>
<dbReference type="AlphaFoldDB" id="A0A4Y3HZE5"/>
<proteinExistence type="inferred from homology"/>
<evidence type="ECO:0000256" key="2">
    <source>
        <dbReference type="ARBA" id="ARBA00023015"/>
    </source>
</evidence>
<dbReference type="Proteomes" id="UP000318717">
    <property type="component" value="Unassembled WGS sequence"/>
</dbReference>